<evidence type="ECO:0000256" key="3">
    <source>
        <dbReference type="ARBA" id="ARBA00022527"/>
    </source>
</evidence>
<dbReference type="Proteomes" id="UP000326396">
    <property type="component" value="Linkage Group LG18"/>
</dbReference>
<dbReference type="GO" id="GO:0005886">
    <property type="term" value="C:plasma membrane"/>
    <property type="evidence" value="ECO:0007669"/>
    <property type="project" value="UniProtKB-SubCell"/>
</dbReference>
<dbReference type="SMART" id="SM00220">
    <property type="entry name" value="S_TKc"/>
    <property type="match status" value="1"/>
</dbReference>
<evidence type="ECO:0000259" key="17">
    <source>
        <dbReference type="PROSITE" id="PS50948"/>
    </source>
</evidence>
<keyword evidence="3 13" id="KW-0723">Serine/threonine-protein kinase</keyword>
<dbReference type="Gene3D" id="1.10.510.10">
    <property type="entry name" value="Transferase(Phosphotransferase) domain 1"/>
    <property type="match status" value="1"/>
</dbReference>
<comment type="similarity">
    <text evidence="13">Belongs to the protein kinase superfamily. Ser/Thr protein kinase family.</text>
</comment>
<evidence type="ECO:0000256" key="6">
    <source>
        <dbReference type="ARBA" id="ARBA00022741"/>
    </source>
</evidence>
<dbReference type="GO" id="GO:0004674">
    <property type="term" value="F:protein serine/threonine kinase activity"/>
    <property type="evidence" value="ECO:0007669"/>
    <property type="project" value="UniProtKB-KW"/>
</dbReference>
<dbReference type="InterPro" id="IPR001245">
    <property type="entry name" value="Ser-Thr/Tyr_kinase_cat_dom"/>
</dbReference>
<dbReference type="InterPro" id="IPR001480">
    <property type="entry name" value="Bulb-type_lectin_dom"/>
</dbReference>
<comment type="caution">
    <text evidence="18">The sequence shown here is derived from an EMBL/GenBank/DDBJ whole genome shotgun (WGS) entry which is preliminary data.</text>
</comment>
<evidence type="ECO:0000313" key="18">
    <source>
        <dbReference type="EMBL" id="KAD4981827.1"/>
    </source>
</evidence>
<comment type="catalytic activity">
    <reaction evidence="12 13">
        <text>L-seryl-[protein] + ATP = O-phospho-L-seryl-[protein] + ADP + H(+)</text>
        <dbReference type="Rhea" id="RHEA:17989"/>
        <dbReference type="Rhea" id="RHEA-COMP:9863"/>
        <dbReference type="Rhea" id="RHEA-COMP:11604"/>
        <dbReference type="ChEBI" id="CHEBI:15378"/>
        <dbReference type="ChEBI" id="CHEBI:29999"/>
        <dbReference type="ChEBI" id="CHEBI:30616"/>
        <dbReference type="ChEBI" id="CHEBI:83421"/>
        <dbReference type="ChEBI" id="CHEBI:456216"/>
        <dbReference type="EC" id="2.7.11.1"/>
    </reaction>
</comment>
<keyword evidence="14" id="KW-0472">Membrane</keyword>
<dbReference type="PROSITE" id="PS50011">
    <property type="entry name" value="PROTEIN_KINASE_DOM"/>
    <property type="match status" value="1"/>
</dbReference>
<dbReference type="InterPro" id="IPR000719">
    <property type="entry name" value="Prot_kinase_dom"/>
</dbReference>
<comment type="subcellular location">
    <subcellularLocation>
        <location evidence="1">Cell membrane</location>
        <topology evidence="1">Single-pass type I membrane protein</topology>
    </subcellularLocation>
</comment>
<evidence type="ECO:0000259" key="16">
    <source>
        <dbReference type="PROSITE" id="PS50927"/>
    </source>
</evidence>
<keyword evidence="2" id="KW-1003">Cell membrane</keyword>
<keyword evidence="14" id="KW-0812">Transmembrane</keyword>
<dbReference type="AlphaFoldDB" id="A0A5N6NKN7"/>
<keyword evidence="4 13" id="KW-0808">Transferase</keyword>
<dbReference type="EMBL" id="SZYD01000010">
    <property type="protein sequence ID" value="KAD4981827.1"/>
    <property type="molecule type" value="Genomic_DNA"/>
</dbReference>
<name>A0A5N6NKN7_9ASTR</name>
<evidence type="ECO:0000256" key="11">
    <source>
        <dbReference type="ARBA" id="ARBA00047899"/>
    </source>
</evidence>
<dbReference type="Pfam" id="PF01453">
    <property type="entry name" value="B_lectin"/>
    <property type="match status" value="1"/>
</dbReference>
<dbReference type="PIRSF" id="PIRSF000641">
    <property type="entry name" value="SRK"/>
    <property type="match status" value="1"/>
</dbReference>
<dbReference type="InterPro" id="IPR000858">
    <property type="entry name" value="S_locus_glycoprot_dom"/>
</dbReference>
<dbReference type="PROSITE" id="PS00108">
    <property type="entry name" value="PROTEIN_KINASE_ST"/>
    <property type="match status" value="1"/>
</dbReference>
<keyword evidence="14" id="KW-1133">Transmembrane helix</keyword>
<dbReference type="CDD" id="cd01098">
    <property type="entry name" value="PAN_AP_plant"/>
    <property type="match status" value="1"/>
</dbReference>
<dbReference type="Pfam" id="PF00954">
    <property type="entry name" value="S_locus_glycop"/>
    <property type="match status" value="1"/>
</dbReference>
<evidence type="ECO:0000256" key="8">
    <source>
        <dbReference type="ARBA" id="ARBA00022840"/>
    </source>
</evidence>
<dbReference type="Pfam" id="PF08276">
    <property type="entry name" value="PAN_2"/>
    <property type="match status" value="1"/>
</dbReference>
<dbReference type="EC" id="2.7.11.1" evidence="13"/>
<dbReference type="SUPFAM" id="SSF56112">
    <property type="entry name" value="Protein kinase-like (PK-like)"/>
    <property type="match status" value="1"/>
</dbReference>
<keyword evidence="10" id="KW-0325">Glycoprotein</keyword>
<protein>
    <recommendedName>
        <fullName evidence="13">Receptor-like serine/threonine-protein kinase</fullName>
        <ecNumber evidence="13">2.7.11.1</ecNumber>
    </recommendedName>
</protein>
<evidence type="ECO:0000256" key="7">
    <source>
        <dbReference type="ARBA" id="ARBA00022777"/>
    </source>
</evidence>
<dbReference type="Pfam" id="PF07714">
    <property type="entry name" value="PK_Tyr_Ser-Thr"/>
    <property type="match status" value="1"/>
</dbReference>
<dbReference type="FunFam" id="1.10.510.10:FF:000060">
    <property type="entry name" value="G-type lectin S-receptor-like serine/threonine-protein kinase"/>
    <property type="match status" value="1"/>
</dbReference>
<dbReference type="PROSITE" id="PS50948">
    <property type="entry name" value="PAN"/>
    <property type="match status" value="1"/>
</dbReference>
<dbReference type="InterPro" id="IPR008271">
    <property type="entry name" value="Ser/Thr_kinase_AS"/>
</dbReference>
<keyword evidence="5" id="KW-0732">Signal</keyword>
<evidence type="ECO:0000256" key="12">
    <source>
        <dbReference type="ARBA" id="ARBA00048679"/>
    </source>
</evidence>
<evidence type="ECO:0000256" key="14">
    <source>
        <dbReference type="SAM" id="Phobius"/>
    </source>
</evidence>
<keyword evidence="19" id="KW-1185">Reference proteome</keyword>
<dbReference type="FunFam" id="3.30.200.20:FF:001037">
    <property type="entry name" value="Putative G-type lectin S-receptor-like serine/threonine-protein kinase"/>
    <property type="match status" value="1"/>
</dbReference>
<comment type="catalytic activity">
    <reaction evidence="11 13">
        <text>L-threonyl-[protein] + ATP = O-phospho-L-threonyl-[protein] + ADP + H(+)</text>
        <dbReference type="Rhea" id="RHEA:46608"/>
        <dbReference type="Rhea" id="RHEA-COMP:11060"/>
        <dbReference type="Rhea" id="RHEA-COMP:11605"/>
        <dbReference type="ChEBI" id="CHEBI:15378"/>
        <dbReference type="ChEBI" id="CHEBI:30013"/>
        <dbReference type="ChEBI" id="CHEBI:30616"/>
        <dbReference type="ChEBI" id="CHEBI:61977"/>
        <dbReference type="ChEBI" id="CHEBI:456216"/>
        <dbReference type="EC" id="2.7.11.1"/>
    </reaction>
</comment>
<feature type="domain" description="Apple" evidence="17">
    <location>
        <begin position="298"/>
        <end position="395"/>
    </location>
</feature>
<dbReference type="GO" id="GO:0106310">
    <property type="term" value="F:protein serine kinase activity"/>
    <property type="evidence" value="ECO:0007669"/>
    <property type="project" value="RHEA"/>
</dbReference>
<dbReference type="OrthoDB" id="1741851at2759"/>
<sequence>MFQMGFFPLESESDRRYVGIWYAMDPKTVVWVANRDEPLPDSSGVLTVTKDGEINVQDKDQKVYFNTTTTTGGASSKALKLLDSGNAVLIDTVSGSKIWESFLNPTDTFLPGMKMVSNLELRSWKNVSDPSQGSFTFKQEDTQYVIVNNDKSRPHWKSGSGSMMKFDPDPLFSRAYDLLTSNTQGLNETNQCELNKSRRYINFSCIDAPAKSFFHGSYSRLLLNSTGYLNFFSWSQDNEQWDLSGQVPTNECGIYGECGKFSLCSITSSPKCSCLSGFEPISQGDINDGCKRTHDISCTDDEFQYVSMVKVENPSDSFLDIKSESDCRNRCQDNCNYCVAYSYTPAKEEQFTNRSGRLDGKNRCWIWDSDLNTLQAYGTRNISIRVSQGYFNQTKGSSGKNLTSFLTKTRILIFTMTVLLVLLLVSLGYIYYKRLVNPEQGNHILANSVLQMHDSERWAIELLDPDQSRKEDTESIGVPFFQLECILAATDNFSEANKLGRGGFGPVYKGKLSGGKEVAVKRLSSVSVQGLEEFRNEVMLIAKLQHRNLVRLLGYCMKGNEKILLYEYMPNKSLDAFIFDGEPRIFLDWAKRFEIIKGIARGLLYLHQDSRLRIIHRDLKTSNILLDEELNPKISDFGLAKIVQGTEMEATTNRIVGTYGYMAPEYALEGFFSIKSDVFSFGVVILEIISGRKNTGTHKSQQNLSLLAHAWNLWKEDMPSELMDQRLLQSGISIEVLKCIIVGLLCVQEDPGDRPNMTNVVLMLAGDISTLPNPKQPAFVSRNTMSSSSSSYKPEEITVTLLEGR</sequence>
<evidence type="ECO:0000313" key="19">
    <source>
        <dbReference type="Proteomes" id="UP000326396"/>
    </source>
</evidence>
<reference evidence="18 19" key="1">
    <citation type="submission" date="2019-05" db="EMBL/GenBank/DDBJ databases">
        <title>Mikania micrantha, genome provides insights into the molecular mechanism of rapid growth.</title>
        <authorList>
            <person name="Liu B."/>
        </authorList>
    </citation>
    <scope>NUCLEOTIDE SEQUENCE [LARGE SCALE GENOMIC DNA]</scope>
    <source>
        <strain evidence="18">NLD-2019</strain>
        <tissue evidence="18">Leaf</tissue>
    </source>
</reference>
<keyword evidence="8 13" id="KW-0067">ATP-binding</keyword>
<dbReference type="CDD" id="cd00028">
    <property type="entry name" value="B_lectin"/>
    <property type="match status" value="1"/>
</dbReference>
<keyword evidence="7 13" id="KW-0418">Kinase</keyword>
<proteinExistence type="inferred from homology"/>
<keyword evidence="6 13" id="KW-0547">Nucleotide-binding</keyword>
<evidence type="ECO:0000256" key="13">
    <source>
        <dbReference type="PIRNR" id="PIRNR000641"/>
    </source>
</evidence>
<dbReference type="GO" id="GO:0048544">
    <property type="term" value="P:recognition of pollen"/>
    <property type="evidence" value="ECO:0007669"/>
    <property type="project" value="InterPro"/>
</dbReference>
<dbReference type="PANTHER" id="PTHR27002">
    <property type="entry name" value="RECEPTOR-LIKE SERINE/THREONINE-PROTEIN KINASE SD1-8"/>
    <property type="match status" value="1"/>
</dbReference>
<evidence type="ECO:0000256" key="4">
    <source>
        <dbReference type="ARBA" id="ARBA00022679"/>
    </source>
</evidence>
<dbReference type="PANTHER" id="PTHR27002:SF1111">
    <property type="entry name" value="NON-SPECIFIC SERINE_THREONINE PROTEIN KINASE"/>
    <property type="match status" value="1"/>
</dbReference>
<accession>A0A5N6NKN7</accession>
<gene>
    <name evidence="18" type="ORF">E3N88_18498</name>
</gene>
<dbReference type="SUPFAM" id="SSF51110">
    <property type="entry name" value="alpha-D-mannose-specific plant lectins"/>
    <property type="match status" value="1"/>
</dbReference>
<feature type="domain" description="Bulb-type lectin" evidence="16">
    <location>
        <begin position="1"/>
        <end position="102"/>
    </location>
</feature>
<evidence type="ECO:0000259" key="15">
    <source>
        <dbReference type="PROSITE" id="PS50011"/>
    </source>
</evidence>
<evidence type="ECO:0000256" key="5">
    <source>
        <dbReference type="ARBA" id="ARBA00022729"/>
    </source>
</evidence>
<feature type="domain" description="Protein kinase" evidence="15">
    <location>
        <begin position="493"/>
        <end position="779"/>
    </location>
</feature>
<keyword evidence="9" id="KW-1015">Disulfide bond</keyword>
<evidence type="ECO:0000256" key="1">
    <source>
        <dbReference type="ARBA" id="ARBA00004251"/>
    </source>
</evidence>
<evidence type="ECO:0000256" key="10">
    <source>
        <dbReference type="ARBA" id="ARBA00023180"/>
    </source>
</evidence>
<feature type="transmembrane region" description="Helical" evidence="14">
    <location>
        <begin position="411"/>
        <end position="432"/>
    </location>
</feature>
<organism evidence="18 19">
    <name type="scientific">Mikania micrantha</name>
    <name type="common">bitter vine</name>
    <dbReference type="NCBI Taxonomy" id="192012"/>
    <lineage>
        <taxon>Eukaryota</taxon>
        <taxon>Viridiplantae</taxon>
        <taxon>Streptophyta</taxon>
        <taxon>Embryophyta</taxon>
        <taxon>Tracheophyta</taxon>
        <taxon>Spermatophyta</taxon>
        <taxon>Magnoliopsida</taxon>
        <taxon>eudicotyledons</taxon>
        <taxon>Gunneridae</taxon>
        <taxon>Pentapetalae</taxon>
        <taxon>asterids</taxon>
        <taxon>campanulids</taxon>
        <taxon>Asterales</taxon>
        <taxon>Asteraceae</taxon>
        <taxon>Asteroideae</taxon>
        <taxon>Heliantheae alliance</taxon>
        <taxon>Eupatorieae</taxon>
        <taxon>Mikania</taxon>
    </lineage>
</organism>
<dbReference type="CDD" id="cd14066">
    <property type="entry name" value="STKc_IRAK"/>
    <property type="match status" value="1"/>
</dbReference>
<dbReference type="GO" id="GO:0005524">
    <property type="term" value="F:ATP binding"/>
    <property type="evidence" value="ECO:0007669"/>
    <property type="project" value="UniProtKB-KW"/>
</dbReference>
<evidence type="ECO:0000256" key="2">
    <source>
        <dbReference type="ARBA" id="ARBA00022475"/>
    </source>
</evidence>
<dbReference type="PROSITE" id="PS50927">
    <property type="entry name" value="BULB_LECTIN"/>
    <property type="match status" value="1"/>
</dbReference>
<evidence type="ECO:0000256" key="9">
    <source>
        <dbReference type="ARBA" id="ARBA00023157"/>
    </source>
</evidence>
<dbReference type="SMART" id="SM00108">
    <property type="entry name" value="B_lectin"/>
    <property type="match status" value="1"/>
</dbReference>
<dbReference type="InterPro" id="IPR003609">
    <property type="entry name" value="Pan_app"/>
</dbReference>
<dbReference type="Gene3D" id="2.90.10.10">
    <property type="entry name" value="Bulb-type lectin domain"/>
    <property type="match status" value="1"/>
</dbReference>
<dbReference type="InterPro" id="IPR011009">
    <property type="entry name" value="Kinase-like_dom_sf"/>
</dbReference>
<dbReference type="Gene3D" id="3.30.200.20">
    <property type="entry name" value="Phosphorylase Kinase, domain 1"/>
    <property type="match status" value="1"/>
</dbReference>
<dbReference type="InterPro" id="IPR024171">
    <property type="entry name" value="SRK-like_kinase"/>
</dbReference>
<dbReference type="InterPro" id="IPR036426">
    <property type="entry name" value="Bulb-type_lectin_dom_sf"/>
</dbReference>